<accession>A0A2V4WA97</accession>
<comment type="caution">
    <text evidence="1">The sequence shown here is derived from an EMBL/GenBank/DDBJ whole genome shotgun (WGS) entry which is preliminary data.</text>
</comment>
<dbReference type="EMBL" id="QJSW01000001">
    <property type="protein sequence ID" value="PYE52481.1"/>
    <property type="molecule type" value="Genomic_DNA"/>
</dbReference>
<protein>
    <submittedName>
        <fullName evidence="1">Uncharacterized protein</fullName>
    </submittedName>
</protein>
<organism evidence="1 2">
    <name type="scientific">Paenibacillus barcinonensis</name>
    <dbReference type="NCBI Taxonomy" id="198119"/>
    <lineage>
        <taxon>Bacteria</taxon>
        <taxon>Bacillati</taxon>
        <taxon>Bacillota</taxon>
        <taxon>Bacilli</taxon>
        <taxon>Bacillales</taxon>
        <taxon>Paenibacillaceae</taxon>
        <taxon>Paenibacillus</taxon>
    </lineage>
</organism>
<dbReference type="Proteomes" id="UP000247790">
    <property type="component" value="Unassembled WGS sequence"/>
</dbReference>
<reference evidence="1 2" key="1">
    <citation type="submission" date="2018-06" db="EMBL/GenBank/DDBJ databases">
        <title>Genomic Encyclopedia of Type Strains, Phase III (KMG-III): the genomes of soil and plant-associated and newly described type strains.</title>
        <authorList>
            <person name="Whitman W."/>
        </authorList>
    </citation>
    <scope>NUCLEOTIDE SEQUENCE [LARGE SCALE GENOMIC DNA]</scope>
    <source>
        <strain evidence="1 2">CECT 7022</strain>
    </source>
</reference>
<gene>
    <name evidence="1" type="ORF">DFQ00_101419</name>
</gene>
<proteinExistence type="predicted"/>
<dbReference type="AlphaFoldDB" id="A0A2V4WA97"/>
<name>A0A2V4WA97_PAEBA</name>
<evidence type="ECO:0000313" key="1">
    <source>
        <dbReference type="EMBL" id="PYE52481.1"/>
    </source>
</evidence>
<evidence type="ECO:0000313" key="2">
    <source>
        <dbReference type="Proteomes" id="UP000247790"/>
    </source>
</evidence>
<sequence>MLYSCQRSRMKAMRNKFAWMLIRLASKLMKGGENMLAVYVAMIHKGVITIDDVPIAGGNRDKVKAALEATGMDQNGNIA</sequence>